<dbReference type="AlphaFoldDB" id="A0A9P6WW43"/>
<comment type="caution">
    <text evidence="2">The sequence shown here is derived from an EMBL/GenBank/DDBJ whole genome shotgun (WGS) entry which is preliminary data.</text>
</comment>
<organism evidence="2 3">
    <name type="scientific">Rhizopus oryzae</name>
    <name type="common">Mucormycosis agent</name>
    <name type="synonym">Rhizopus arrhizus var. delemar</name>
    <dbReference type="NCBI Taxonomy" id="64495"/>
    <lineage>
        <taxon>Eukaryota</taxon>
        <taxon>Fungi</taxon>
        <taxon>Fungi incertae sedis</taxon>
        <taxon>Mucoromycota</taxon>
        <taxon>Mucoromycotina</taxon>
        <taxon>Mucoromycetes</taxon>
        <taxon>Mucorales</taxon>
        <taxon>Mucorineae</taxon>
        <taxon>Rhizopodaceae</taxon>
        <taxon>Rhizopus</taxon>
    </lineage>
</organism>
<evidence type="ECO:0000256" key="1">
    <source>
        <dbReference type="SAM" id="MobiDB-lite"/>
    </source>
</evidence>
<name>A0A9P6WW43_RHIOR</name>
<keyword evidence="3" id="KW-1185">Reference proteome</keyword>
<dbReference type="EMBL" id="JAANQT010004839">
    <property type="protein sequence ID" value="KAG1296944.1"/>
    <property type="molecule type" value="Genomic_DNA"/>
</dbReference>
<evidence type="ECO:0000313" key="2">
    <source>
        <dbReference type="EMBL" id="KAG1296944.1"/>
    </source>
</evidence>
<protein>
    <submittedName>
        <fullName evidence="2">Uncharacterized protein</fullName>
    </submittedName>
</protein>
<sequence length="72" mass="8563">MQNISGAEKLRERLWNRDLAVCLNMIRVVRKLRLNDEIPEMLQCAEAERRGTTRRKKRSEENEDRGVLPRTL</sequence>
<proteinExistence type="predicted"/>
<reference evidence="2" key="1">
    <citation type="journal article" date="2020" name="Microb. Genom.">
        <title>Genetic diversity of clinical and environmental Mucorales isolates obtained from an investigation of mucormycosis cases among solid organ transplant recipients.</title>
        <authorList>
            <person name="Nguyen M.H."/>
            <person name="Kaul D."/>
            <person name="Muto C."/>
            <person name="Cheng S.J."/>
            <person name="Richter R.A."/>
            <person name="Bruno V.M."/>
            <person name="Liu G."/>
            <person name="Beyhan S."/>
            <person name="Sundermann A.J."/>
            <person name="Mounaud S."/>
            <person name="Pasculle A.W."/>
            <person name="Nierman W.C."/>
            <person name="Driscoll E."/>
            <person name="Cumbie R."/>
            <person name="Clancy C.J."/>
            <person name="Dupont C.L."/>
        </authorList>
    </citation>
    <scope>NUCLEOTIDE SEQUENCE</scope>
    <source>
        <strain evidence="2">GL11</strain>
    </source>
</reference>
<feature type="compositionally biased region" description="Basic and acidic residues" evidence="1">
    <location>
        <begin position="58"/>
        <end position="72"/>
    </location>
</feature>
<evidence type="ECO:0000313" key="3">
    <source>
        <dbReference type="Proteomes" id="UP000716291"/>
    </source>
</evidence>
<feature type="region of interest" description="Disordered" evidence="1">
    <location>
        <begin position="48"/>
        <end position="72"/>
    </location>
</feature>
<accession>A0A9P6WW43</accession>
<dbReference type="Proteomes" id="UP000716291">
    <property type="component" value="Unassembled WGS sequence"/>
</dbReference>
<dbReference type="OrthoDB" id="10275637at2759"/>
<gene>
    <name evidence="2" type="ORF">G6F64_013122</name>
</gene>